<reference evidence="2" key="1">
    <citation type="journal article" date="2023" name="Science">
        <title>Genome structures resolve the early diversification of teleost fishes.</title>
        <authorList>
            <person name="Parey E."/>
            <person name="Louis A."/>
            <person name="Montfort J."/>
            <person name="Bouchez O."/>
            <person name="Roques C."/>
            <person name="Iampietro C."/>
            <person name="Lluch J."/>
            <person name="Castinel A."/>
            <person name="Donnadieu C."/>
            <person name="Desvignes T."/>
            <person name="Floi Bucao C."/>
            <person name="Jouanno E."/>
            <person name="Wen M."/>
            <person name="Mejri S."/>
            <person name="Dirks R."/>
            <person name="Jansen H."/>
            <person name="Henkel C."/>
            <person name="Chen W.J."/>
            <person name="Zahm M."/>
            <person name="Cabau C."/>
            <person name="Klopp C."/>
            <person name="Thompson A.W."/>
            <person name="Robinson-Rechavi M."/>
            <person name="Braasch I."/>
            <person name="Lecointre G."/>
            <person name="Bobe J."/>
            <person name="Postlethwait J.H."/>
            <person name="Berthelot C."/>
            <person name="Roest Crollius H."/>
            <person name="Guiguen Y."/>
        </authorList>
    </citation>
    <scope>NUCLEOTIDE SEQUENCE</scope>
    <source>
        <strain evidence="2">NC1722</strain>
    </source>
</reference>
<name>A0AAD7SZJ7_9TELE</name>
<sequence>MASPGYLHYPLGIVMPLRCFPSPVSGAVVRLLLGNTKRTLFMTRPPVGLVGQCPADNAPPRPAHASSLRARVPKPFGKRQRKSTGNSRGIHGYQGKSAQAGGRRWLAHAGGEQGFTQRWPPAAVSGRRGLVEIL</sequence>
<accession>A0AAD7SZJ7</accession>
<proteinExistence type="predicted"/>
<gene>
    <name evidence="2" type="ORF">AAFF_G00153150</name>
</gene>
<dbReference type="EMBL" id="JAINUG010000021">
    <property type="protein sequence ID" value="KAJ8411677.1"/>
    <property type="molecule type" value="Genomic_DNA"/>
</dbReference>
<dbReference type="AlphaFoldDB" id="A0AAD7SZJ7"/>
<evidence type="ECO:0000313" key="2">
    <source>
        <dbReference type="EMBL" id="KAJ8411677.1"/>
    </source>
</evidence>
<comment type="caution">
    <text evidence="2">The sequence shown here is derived from an EMBL/GenBank/DDBJ whole genome shotgun (WGS) entry which is preliminary data.</text>
</comment>
<evidence type="ECO:0000256" key="1">
    <source>
        <dbReference type="SAM" id="MobiDB-lite"/>
    </source>
</evidence>
<organism evidence="2 3">
    <name type="scientific">Aldrovandia affinis</name>
    <dbReference type="NCBI Taxonomy" id="143900"/>
    <lineage>
        <taxon>Eukaryota</taxon>
        <taxon>Metazoa</taxon>
        <taxon>Chordata</taxon>
        <taxon>Craniata</taxon>
        <taxon>Vertebrata</taxon>
        <taxon>Euteleostomi</taxon>
        <taxon>Actinopterygii</taxon>
        <taxon>Neopterygii</taxon>
        <taxon>Teleostei</taxon>
        <taxon>Notacanthiformes</taxon>
        <taxon>Halosauridae</taxon>
        <taxon>Aldrovandia</taxon>
    </lineage>
</organism>
<dbReference type="Proteomes" id="UP001221898">
    <property type="component" value="Unassembled WGS sequence"/>
</dbReference>
<protein>
    <submittedName>
        <fullName evidence="2">Uncharacterized protein</fullName>
    </submittedName>
</protein>
<evidence type="ECO:0000313" key="3">
    <source>
        <dbReference type="Proteomes" id="UP001221898"/>
    </source>
</evidence>
<feature type="region of interest" description="Disordered" evidence="1">
    <location>
        <begin position="52"/>
        <end position="107"/>
    </location>
</feature>
<keyword evidence="3" id="KW-1185">Reference proteome</keyword>